<organism evidence="1 2">
    <name type="scientific">Labedaea rhizosphaerae</name>
    <dbReference type="NCBI Taxonomy" id="598644"/>
    <lineage>
        <taxon>Bacteria</taxon>
        <taxon>Bacillati</taxon>
        <taxon>Actinomycetota</taxon>
        <taxon>Actinomycetes</taxon>
        <taxon>Pseudonocardiales</taxon>
        <taxon>Pseudonocardiaceae</taxon>
        <taxon>Labedaea</taxon>
    </lineage>
</organism>
<gene>
    <name evidence="1" type="ORF">EV186_10950</name>
</gene>
<dbReference type="Proteomes" id="UP000295444">
    <property type="component" value="Unassembled WGS sequence"/>
</dbReference>
<evidence type="ECO:0000313" key="2">
    <source>
        <dbReference type="Proteomes" id="UP000295444"/>
    </source>
</evidence>
<evidence type="ECO:0000313" key="1">
    <source>
        <dbReference type="EMBL" id="TDP91058.1"/>
    </source>
</evidence>
<dbReference type="AlphaFoldDB" id="A0A4V3CXP2"/>
<proteinExistence type="predicted"/>
<dbReference type="RefSeq" id="WP_133853855.1">
    <property type="nucleotide sequence ID" value="NZ_SNXZ01000009.1"/>
</dbReference>
<accession>A0A4V3CXP2</accession>
<comment type="caution">
    <text evidence="1">The sequence shown here is derived from an EMBL/GenBank/DDBJ whole genome shotgun (WGS) entry which is preliminary data.</text>
</comment>
<sequence>MPADQGPYARLDVTAWRAAHPKAQLTVCLDAHCADPTTRQTVVDIQAGPFTRHPELPMTLHVTGPALDVSAVVWLAQVKHDGPCPYTEWTRAVTLDKQGRLSSR</sequence>
<reference evidence="1 2" key="1">
    <citation type="submission" date="2019-03" db="EMBL/GenBank/DDBJ databases">
        <title>Genomic Encyclopedia of Type Strains, Phase IV (KMG-IV): sequencing the most valuable type-strain genomes for metagenomic binning, comparative biology and taxonomic classification.</title>
        <authorList>
            <person name="Goeker M."/>
        </authorList>
    </citation>
    <scope>NUCLEOTIDE SEQUENCE [LARGE SCALE GENOMIC DNA]</scope>
    <source>
        <strain evidence="1 2">DSM 45361</strain>
    </source>
</reference>
<name>A0A4V3CXP2_LABRH</name>
<protein>
    <submittedName>
        <fullName evidence="1">Uncharacterized protein</fullName>
    </submittedName>
</protein>
<dbReference type="EMBL" id="SNXZ01000009">
    <property type="protein sequence ID" value="TDP91058.1"/>
    <property type="molecule type" value="Genomic_DNA"/>
</dbReference>
<keyword evidence="2" id="KW-1185">Reference proteome</keyword>